<reference evidence="8 9" key="1">
    <citation type="submission" date="2016-10" db="EMBL/GenBank/DDBJ databases">
        <authorList>
            <person name="de Groot N.N."/>
        </authorList>
    </citation>
    <scope>NUCLEOTIDE SEQUENCE [LARGE SCALE GENOMIC DNA]</scope>
    <source>
        <strain evidence="8 9">DSM 1801</strain>
    </source>
</reference>
<dbReference type="Pfam" id="PF02614">
    <property type="entry name" value="UxaC"/>
    <property type="match status" value="1"/>
</dbReference>
<evidence type="ECO:0000256" key="4">
    <source>
        <dbReference type="ARBA" id="ARBA00012546"/>
    </source>
</evidence>
<comment type="similarity">
    <text evidence="3 7">Belongs to the metallo-dependent hydrolases superfamily. Uronate isomerase family.</text>
</comment>
<dbReference type="Gene3D" id="3.20.20.140">
    <property type="entry name" value="Metal-dependent hydrolases"/>
    <property type="match status" value="1"/>
</dbReference>
<dbReference type="PANTHER" id="PTHR30068:SF4">
    <property type="entry name" value="URONATE ISOMERASE"/>
    <property type="match status" value="1"/>
</dbReference>
<dbReference type="InterPro" id="IPR032466">
    <property type="entry name" value="Metal_Hydrolase"/>
</dbReference>
<evidence type="ECO:0000313" key="9">
    <source>
        <dbReference type="Proteomes" id="UP000199800"/>
    </source>
</evidence>
<dbReference type="Proteomes" id="UP000199800">
    <property type="component" value="Unassembled WGS sequence"/>
</dbReference>
<dbReference type="PANTHER" id="PTHR30068">
    <property type="entry name" value="URONATE ISOMERASE"/>
    <property type="match status" value="1"/>
</dbReference>
<dbReference type="Gene3D" id="1.10.2020.10">
    <property type="entry name" value="uronate isomerase, domain 2, chain A"/>
    <property type="match status" value="1"/>
</dbReference>
<evidence type="ECO:0000256" key="3">
    <source>
        <dbReference type="ARBA" id="ARBA00008397"/>
    </source>
</evidence>
<dbReference type="UniPathway" id="UPA00246"/>
<dbReference type="NCBIfam" id="NF002794">
    <property type="entry name" value="PRK02925.1"/>
    <property type="match status" value="1"/>
</dbReference>
<name>A0A1I0D787_9FIRM</name>
<evidence type="ECO:0000256" key="7">
    <source>
        <dbReference type="HAMAP-Rule" id="MF_00675"/>
    </source>
</evidence>
<evidence type="ECO:0000256" key="1">
    <source>
        <dbReference type="ARBA" id="ARBA00001165"/>
    </source>
</evidence>
<gene>
    <name evidence="7" type="primary">uxaC</name>
    <name evidence="8" type="ORF">SAMN04487772_11334</name>
</gene>
<sequence length="467" mass="53959">MKPFMGEDFLLSTETAKTLFHEYGKEMPIIDFHNHLNTKEIYENKCYDNIADVWLGGDHYKWRAMRTYGFSEEVVTGKCDPYERFLAWAETIQNSLGNPLYHWTHLELQRYFGITTPLNKDTAKEIWDVCNAKLQTQEYSIRNLLRMQGIEVLCTTDDPVDSLEYHKLLKEEGFEIKVLPTFRPDKAIAIEKPGFTEYIETLGNTVNRKLENVTDILAALKKRLQYFIEIGCCVSDHSIENNFFVETTVEEVDSILKKALTGGQLTEDECAKYHGYILSELGREYAKQKLVMQVHIGAIRNNSSRLFEKLGVDVGADGVTDMNFAPQLSRLLDSMDRINELPKVILYNLNEKDFQMLAVMMGNFQSNEEGIRGKVQLGSAWWFLDNKPGIERHFETLASAGLVSTFVGMLTDSRSFLSFPRHEYFRRVICNMVGKYVENGEYPNDVKYLGSMIQNICYYNAKNYFRL</sequence>
<comment type="catalytic activity">
    <reaction evidence="1 7">
        <text>D-glucuronate = D-fructuronate</text>
        <dbReference type="Rhea" id="RHEA:13049"/>
        <dbReference type="ChEBI" id="CHEBI:58720"/>
        <dbReference type="ChEBI" id="CHEBI:59863"/>
        <dbReference type="EC" id="5.3.1.12"/>
    </reaction>
</comment>
<proteinExistence type="inferred from homology"/>
<keyword evidence="9" id="KW-1185">Reference proteome</keyword>
<dbReference type="GO" id="GO:0008880">
    <property type="term" value="F:glucuronate isomerase activity"/>
    <property type="evidence" value="ECO:0007669"/>
    <property type="project" value="UniProtKB-UniRule"/>
</dbReference>
<accession>A0A1I0D787</accession>
<dbReference type="AlphaFoldDB" id="A0A1I0D787"/>
<dbReference type="HAMAP" id="MF_00675">
    <property type="entry name" value="UxaC"/>
    <property type="match status" value="1"/>
</dbReference>
<evidence type="ECO:0000256" key="6">
    <source>
        <dbReference type="ARBA" id="ARBA00023235"/>
    </source>
</evidence>
<comment type="pathway">
    <text evidence="2 7">Carbohydrate metabolism; pentose and glucuronate interconversion.</text>
</comment>
<organism evidence="8 9">
    <name type="scientific">[Clostridium] polysaccharolyticum</name>
    <dbReference type="NCBI Taxonomy" id="29364"/>
    <lineage>
        <taxon>Bacteria</taxon>
        <taxon>Bacillati</taxon>
        <taxon>Bacillota</taxon>
        <taxon>Clostridia</taxon>
        <taxon>Lachnospirales</taxon>
        <taxon>Lachnospiraceae</taxon>
    </lineage>
</organism>
<evidence type="ECO:0000256" key="5">
    <source>
        <dbReference type="ARBA" id="ARBA00020555"/>
    </source>
</evidence>
<evidence type="ECO:0000256" key="2">
    <source>
        <dbReference type="ARBA" id="ARBA00004892"/>
    </source>
</evidence>
<keyword evidence="6 7" id="KW-0413">Isomerase</keyword>
<dbReference type="InterPro" id="IPR003766">
    <property type="entry name" value="Uronate_isomerase"/>
</dbReference>
<dbReference type="EC" id="5.3.1.12" evidence="4 7"/>
<dbReference type="SUPFAM" id="SSF51556">
    <property type="entry name" value="Metallo-dependent hydrolases"/>
    <property type="match status" value="1"/>
</dbReference>
<comment type="catalytic activity">
    <reaction evidence="7">
        <text>aldehydo-D-galacturonate = keto-D-tagaturonate</text>
        <dbReference type="Rhea" id="RHEA:27702"/>
        <dbReference type="ChEBI" id="CHEBI:12952"/>
        <dbReference type="ChEBI" id="CHEBI:17886"/>
    </reaction>
</comment>
<dbReference type="RefSeq" id="WP_092478018.1">
    <property type="nucleotide sequence ID" value="NZ_FOHN01000013.1"/>
</dbReference>
<dbReference type="GO" id="GO:0019698">
    <property type="term" value="P:D-galacturonate catabolic process"/>
    <property type="evidence" value="ECO:0007669"/>
    <property type="project" value="TreeGrafter"/>
</dbReference>
<evidence type="ECO:0000313" key="8">
    <source>
        <dbReference type="EMBL" id="SET28049.1"/>
    </source>
</evidence>
<dbReference type="OrthoDB" id="9766564at2"/>
<protein>
    <recommendedName>
        <fullName evidence="5 7">Uronate isomerase</fullName>
        <ecNumber evidence="4 7">5.3.1.12</ecNumber>
    </recommendedName>
    <alternativeName>
        <fullName evidence="7">Glucuronate isomerase</fullName>
    </alternativeName>
    <alternativeName>
        <fullName evidence="7">Uronic isomerase</fullName>
    </alternativeName>
</protein>
<dbReference type="STRING" id="29364.SAMN04487772_11334"/>
<dbReference type="GO" id="GO:0042840">
    <property type="term" value="P:D-glucuronate catabolic process"/>
    <property type="evidence" value="ECO:0007669"/>
    <property type="project" value="TreeGrafter"/>
</dbReference>
<dbReference type="EMBL" id="FOHN01000013">
    <property type="protein sequence ID" value="SET28049.1"/>
    <property type="molecule type" value="Genomic_DNA"/>
</dbReference>